<sequence length="222" mass="24244">MIRAVLFDLDGTVADTAPDLAGALNRLLLEEGREPQPYAAIRPLASHGARGILELGFGFTPDDAEYAPLLARFFDHYQNYVCQDTVLFDGMSELITQINARGLAWGIITNKPMRFTDPLIQLLPLPIAPETCISGDTVGIPKPAPEPMLHAAAELGIDPAHCLYVGDAERDIEAGRNVGMTTVLANYGYIRASDQPQSWGADIQIEHPLELLKYLPPLQLAR</sequence>
<dbReference type="GO" id="GO:0008967">
    <property type="term" value="F:phosphoglycolate phosphatase activity"/>
    <property type="evidence" value="ECO:0007669"/>
    <property type="project" value="TreeGrafter"/>
</dbReference>
<dbReference type="NCBIfam" id="TIGR01509">
    <property type="entry name" value="HAD-SF-IA-v3"/>
    <property type="match status" value="1"/>
</dbReference>
<dbReference type="InterPro" id="IPR006439">
    <property type="entry name" value="HAD-SF_hydro_IA"/>
</dbReference>
<dbReference type="EMBL" id="CP054143">
    <property type="protein sequence ID" value="QKJ67976.1"/>
    <property type="molecule type" value="Genomic_DNA"/>
</dbReference>
<organism evidence="3 4">
    <name type="scientific">Deefgea piscis</name>
    <dbReference type="NCBI Taxonomy" id="2739061"/>
    <lineage>
        <taxon>Bacteria</taxon>
        <taxon>Pseudomonadati</taxon>
        <taxon>Pseudomonadota</taxon>
        <taxon>Betaproteobacteria</taxon>
        <taxon>Neisseriales</taxon>
        <taxon>Chitinibacteraceae</taxon>
        <taxon>Deefgea</taxon>
    </lineage>
</organism>
<dbReference type="SUPFAM" id="SSF56784">
    <property type="entry name" value="HAD-like"/>
    <property type="match status" value="1"/>
</dbReference>
<dbReference type="AlphaFoldDB" id="A0A6M8SWK3"/>
<dbReference type="Proteomes" id="UP000504844">
    <property type="component" value="Chromosome"/>
</dbReference>
<dbReference type="InterPro" id="IPR050155">
    <property type="entry name" value="HAD-like_hydrolase_sf"/>
</dbReference>
<dbReference type="GO" id="GO:0005829">
    <property type="term" value="C:cytosol"/>
    <property type="evidence" value="ECO:0007669"/>
    <property type="project" value="TreeGrafter"/>
</dbReference>
<dbReference type="InterPro" id="IPR023214">
    <property type="entry name" value="HAD_sf"/>
</dbReference>
<keyword evidence="2" id="KW-0460">Magnesium</keyword>
<dbReference type="PANTHER" id="PTHR43434:SF23">
    <property type="entry name" value="PHOSPHOGLYCOLATE PHOSPHATASE"/>
    <property type="match status" value="1"/>
</dbReference>
<dbReference type="GO" id="GO:0046872">
    <property type="term" value="F:metal ion binding"/>
    <property type="evidence" value="ECO:0007669"/>
    <property type="project" value="UniProtKB-KW"/>
</dbReference>
<dbReference type="RefSeq" id="WP_173534477.1">
    <property type="nucleotide sequence ID" value="NZ_CP054143.1"/>
</dbReference>
<dbReference type="Gene3D" id="1.10.150.240">
    <property type="entry name" value="Putative phosphatase, domain 2"/>
    <property type="match status" value="1"/>
</dbReference>
<evidence type="ECO:0000256" key="1">
    <source>
        <dbReference type="ARBA" id="ARBA00022801"/>
    </source>
</evidence>
<dbReference type="InterPro" id="IPR036412">
    <property type="entry name" value="HAD-like_sf"/>
</dbReference>
<evidence type="ECO:0000256" key="2">
    <source>
        <dbReference type="ARBA" id="ARBA00022842"/>
    </source>
</evidence>
<dbReference type="SFLD" id="SFLDS00003">
    <property type="entry name" value="Haloacid_Dehalogenase"/>
    <property type="match status" value="1"/>
</dbReference>
<dbReference type="Pfam" id="PF00702">
    <property type="entry name" value="Hydrolase"/>
    <property type="match status" value="1"/>
</dbReference>
<dbReference type="PRINTS" id="PR00413">
    <property type="entry name" value="HADHALOGNASE"/>
</dbReference>
<evidence type="ECO:0000313" key="3">
    <source>
        <dbReference type="EMBL" id="QKJ67976.1"/>
    </source>
</evidence>
<protein>
    <submittedName>
        <fullName evidence="3">HAD-IA family hydrolase</fullName>
    </submittedName>
</protein>
<dbReference type="InterPro" id="IPR023198">
    <property type="entry name" value="PGP-like_dom2"/>
</dbReference>
<dbReference type="NCBIfam" id="TIGR01549">
    <property type="entry name" value="HAD-SF-IA-v1"/>
    <property type="match status" value="1"/>
</dbReference>
<accession>A0A6M8SWK3</accession>
<dbReference type="Gene3D" id="3.40.50.1000">
    <property type="entry name" value="HAD superfamily/HAD-like"/>
    <property type="match status" value="1"/>
</dbReference>
<dbReference type="GO" id="GO:0006281">
    <property type="term" value="P:DNA repair"/>
    <property type="evidence" value="ECO:0007669"/>
    <property type="project" value="TreeGrafter"/>
</dbReference>
<reference evidence="3 4" key="1">
    <citation type="submission" date="2020-05" db="EMBL/GenBank/DDBJ databases">
        <title>Complete genome sequence of Deefgea sp. D17.</title>
        <authorList>
            <person name="Bae J.-W."/>
            <person name="Han J.E."/>
        </authorList>
    </citation>
    <scope>NUCLEOTIDE SEQUENCE [LARGE SCALE GENOMIC DNA]</scope>
    <source>
        <strain evidence="3 4">D17</strain>
    </source>
</reference>
<dbReference type="KEGG" id="dee:HQN60_15295"/>
<keyword evidence="4" id="KW-1185">Reference proteome</keyword>
<dbReference type="PANTHER" id="PTHR43434">
    <property type="entry name" value="PHOSPHOGLYCOLATE PHOSPHATASE"/>
    <property type="match status" value="1"/>
</dbReference>
<dbReference type="SFLD" id="SFLDG01135">
    <property type="entry name" value="C1.5.6:_HAD__Beta-PGM__Phospha"/>
    <property type="match status" value="1"/>
</dbReference>
<evidence type="ECO:0000313" key="4">
    <source>
        <dbReference type="Proteomes" id="UP000504844"/>
    </source>
</evidence>
<name>A0A6M8SWK3_9NEIS</name>
<proteinExistence type="predicted"/>
<keyword evidence="1 3" id="KW-0378">Hydrolase</keyword>
<gene>
    <name evidence="3" type="ORF">HQN60_15295</name>
</gene>
<dbReference type="SFLD" id="SFLDG01129">
    <property type="entry name" value="C1.5:_HAD__Beta-PGM__Phosphata"/>
    <property type="match status" value="1"/>
</dbReference>